<dbReference type="Proteomes" id="UP000439903">
    <property type="component" value="Unassembled WGS sequence"/>
</dbReference>
<reference evidence="2 3" key="1">
    <citation type="journal article" date="2019" name="Environ. Microbiol.">
        <title>At the nexus of three kingdoms: the genome of the mycorrhizal fungus Gigaspora margarita provides insights into plant, endobacterial and fungal interactions.</title>
        <authorList>
            <person name="Venice F."/>
            <person name="Ghignone S."/>
            <person name="Salvioli di Fossalunga A."/>
            <person name="Amselem J."/>
            <person name="Novero M."/>
            <person name="Xianan X."/>
            <person name="Sedzielewska Toro K."/>
            <person name="Morin E."/>
            <person name="Lipzen A."/>
            <person name="Grigoriev I.V."/>
            <person name="Henrissat B."/>
            <person name="Martin F.M."/>
            <person name="Bonfante P."/>
        </authorList>
    </citation>
    <scope>NUCLEOTIDE SEQUENCE [LARGE SCALE GENOMIC DNA]</scope>
    <source>
        <strain evidence="2 3">BEG34</strain>
    </source>
</reference>
<feature type="region of interest" description="Disordered" evidence="1">
    <location>
        <begin position="230"/>
        <end position="250"/>
    </location>
</feature>
<organism evidence="2 3">
    <name type="scientific">Gigaspora margarita</name>
    <dbReference type="NCBI Taxonomy" id="4874"/>
    <lineage>
        <taxon>Eukaryota</taxon>
        <taxon>Fungi</taxon>
        <taxon>Fungi incertae sedis</taxon>
        <taxon>Mucoromycota</taxon>
        <taxon>Glomeromycotina</taxon>
        <taxon>Glomeromycetes</taxon>
        <taxon>Diversisporales</taxon>
        <taxon>Gigasporaceae</taxon>
        <taxon>Gigaspora</taxon>
    </lineage>
</organism>
<comment type="caution">
    <text evidence="2">The sequence shown here is derived from an EMBL/GenBank/DDBJ whole genome shotgun (WGS) entry which is preliminary data.</text>
</comment>
<keyword evidence="3" id="KW-1185">Reference proteome</keyword>
<dbReference type="AlphaFoldDB" id="A0A8H3XI30"/>
<sequence>MEELVYLGVDLPGIKAPTIIPEDRRPVRTLENRLEKLRRKKVSVTEVLDSYYVPETIRGNDSEVVLSENPKQVGNKLDLDVALEDLIDGYLEELQNLVPKLVGLDKDIGMSRDGKDDGIGMDEIETAFECLPSKKESSEFNQPNHEEDYDRNDYQESAKEEGVDGIYSLGHHYHEILVEKGENEEISVKKDDHKAIAYYQKLVKMDYADKEVDKYTNRIGVEIDKYYPDKDEEDNMNDNAELNKASDDDNETMVDEKNYEIDKARTKKNKEGICHFEWSLKSAEDDSSVRYDPRIGCRNDVGIGKGIKATKDSVDGTPDEEDNLKLVEMEKAMATELSGVIFKEKVLTNALCKNSTPISLELDLKEMDQKEEKKTENIPTSPVEDALGNEALDETDCKTLVEEEDNEVEGLAEKKDLDHACECWIKKVEEFRRAKEESHVDDCCRK</sequence>
<dbReference type="EMBL" id="WTPW01001005">
    <property type="protein sequence ID" value="KAF0463232.1"/>
    <property type="molecule type" value="Genomic_DNA"/>
</dbReference>
<accession>A0A8H3XI30</accession>
<evidence type="ECO:0000256" key="1">
    <source>
        <dbReference type="SAM" id="MobiDB-lite"/>
    </source>
</evidence>
<feature type="region of interest" description="Disordered" evidence="1">
    <location>
        <begin position="369"/>
        <end position="388"/>
    </location>
</feature>
<name>A0A8H3XI30_GIGMA</name>
<protein>
    <submittedName>
        <fullName evidence="2">Uncharacterized protein</fullName>
    </submittedName>
</protein>
<evidence type="ECO:0000313" key="2">
    <source>
        <dbReference type="EMBL" id="KAF0463232.1"/>
    </source>
</evidence>
<proteinExistence type="predicted"/>
<gene>
    <name evidence="2" type="ORF">F8M41_000206</name>
</gene>
<dbReference type="OrthoDB" id="10631707at2759"/>
<evidence type="ECO:0000313" key="3">
    <source>
        <dbReference type="Proteomes" id="UP000439903"/>
    </source>
</evidence>